<name>A0AAD9U6C3_9ROSI</name>
<proteinExistence type="predicted"/>
<dbReference type="AlphaFoldDB" id="A0AAD9U6C3"/>
<reference evidence="1" key="1">
    <citation type="journal article" date="2023" name="Plant J.">
        <title>Genome sequences and population genomics provide insights into the demographic history, inbreeding, and mutation load of two 'living fossil' tree species of Dipteronia.</title>
        <authorList>
            <person name="Feng Y."/>
            <person name="Comes H.P."/>
            <person name="Chen J."/>
            <person name="Zhu S."/>
            <person name="Lu R."/>
            <person name="Zhang X."/>
            <person name="Li P."/>
            <person name="Qiu J."/>
            <person name="Olsen K.M."/>
            <person name="Qiu Y."/>
        </authorList>
    </citation>
    <scope>NUCLEOTIDE SEQUENCE</scope>
    <source>
        <strain evidence="1">KIB01</strain>
    </source>
</reference>
<sequence>MQILLEFSEEIAEMRGFSGRRERRFHFEECWVNKQEFQDLITGVWEGDDSAVSVLAVQTKIKVCTDKLKAWSKKCNEQLRADIKNNKIELCAASMEIGPGSWKVIRGIESQLDSYLDIEERYWRQRSTVEWLRSGDRNIRYFHQKASARKAQKKVRGLFGVDGVWKSQDKIWKMWCLSIFRIYSAQVVLLLKCLKQF</sequence>
<evidence type="ECO:0000313" key="1">
    <source>
        <dbReference type="EMBL" id="KAK2648199.1"/>
    </source>
</evidence>
<accession>A0AAD9U6C3</accession>
<protein>
    <submittedName>
        <fullName evidence="1">Uncharacterized protein</fullName>
    </submittedName>
</protein>
<gene>
    <name evidence="1" type="ORF">Ddye_015688</name>
</gene>
<organism evidence="1 2">
    <name type="scientific">Dipteronia dyeriana</name>
    <dbReference type="NCBI Taxonomy" id="168575"/>
    <lineage>
        <taxon>Eukaryota</taxon>
        <taxon>Viridiplantae</taxon>
        <taxon>Streptophyta</taxon>
        <taxon>Embryophyta</taxon>
        <taxon>Tracheophyta</taxon>
        <taxon>Spermatophyta</taxon>
        <taxon>Magnoliopsida</taxon>
        <taxon>eudicotyledons</taxon>
        <taxon>Gunneridae</taxon>
        <taxon>Pentapetalae</taxon>
        <taxon>rosids</taxon>
        <taxon>malvids</taxon>
        <taxon>Sapindales</taxon>
        <taxon>Sapindaceae</taxon>
        <taxon>Hippocastanoideae</taxon>
        <taxon>Acereae</taxon>
        <taxon>Dipteronia</taxon>
    </lineage>
</organism>
<keyword evidence="2" id="KW-1185">Reference proteome</keyword>
<dbReference type="Proteomes" id="UP001280121">
    <property type="component" value="Unassembled WGS sequence"/>
</dbReference>
<comment type="caution">
    <text evidence="1">The sequence shown here is derived from an EMBL/GenBank/DDBJ whole genome shotgun (WGS) entry which is preliminary data.</text>
</comment>
<dbReference type="EMBL" id="JANJYI010000005">
    <property type="protein sequence ID" value="KAK2648199.1"/>
    <property type="molecule type" value="Genomic_DNA"/>
</dbReference>
<evidence type="ECO:0000313" key="2">
    <source>
        <dbReference type="Proteomes" id="UP001280121"/>
    </source>
</evidence>